<proteinExistence type="predicted"/>
<sequence>MFVMESWPDATTAPGPRIAASADSRILADIMKPVADIIVWSRKVPDTWPDLIGQTTTGSPALTLSGTVGDITRTLRHQLSVPENLRFLKEDIEQTLSLTAALSGAQNLCLTWQPVTTPLTPVLSGTSPFCVFCLYGGGELSVSYNDAQQHPTVLTPDPHALTFCCPRLHAPLHLHIQKDQTQSCFALIIEVMETKGASLY</sequence>
<evidence type="ECO:0000313" key="1">
    <source>
        <dbReference type="EMBL" id="QEO17191.1"/>
    </source>
</evidence>
<organism evidence="1 2">
    <name type="scientific">Acetobacter vaccinii</name>
    <dbReference type="NCBI Taxonomy" id="2592655"/>
    <lineage>
        <taxon>Bacteria</taxon>
        <taxon>Pseudomonadati</taxon>
        <taxon>Pseudomonadota</taxon>
        <taxon>Alphaproteobacteria</taxon>
        <taxon>Acetobacterales</taxon>
        <taxon>Acetobacteraceae</taxon>
        <taxon>Acetobacter</taxon>
    </lineage>
</organism>
<dbReference type="KEGG" id="acek:FLP30_05135"/>
<name>A0A5C1YMI0_9PROT</name>
<dbReference type="Proteomes" id="UP000324536">
    <property type="component" value="Chromosome"/>
</dbReference>
<dbReference type="EMBL" id="CP043506">
    <property type="protein sequence ID" value="QEO17191.1"/>
    <property type="molecule type" value="Genomic_DNA"/>
</dbReference>
<dbReference type="AlphaFoldDB" id="A0A5C1YMI0"/>
<dbReference type="OrthoDB" id="7221911at2"/>
<accession>A0A5C1YMI0</accession>
<reference evidence="1 2" key="1">
    <citation type="submission" date="2019-09" db="EMBL/GenBank/DDBJ databases">
        <title>Genome sequencing of strain KACC 21233.</title>
        <authorList>
            <person name="Heo J."/>
            <person name="Kim S.-J."/>
            <person name="Kim J.-S."/>
            <person name="Hong S.-B."/>
            <person name="Kwon S.-W."/>
        </authorList>
    </citation>
    <scope>NUCLEOTIDE SEQUENCE [LARGE SCALE GENOMIC DNA]</scope>
    <source>
        <strain evidence="1 2">KACC 21233</strain>
    </source>
</reference>
<protein>
    <submittedName>
        <fullName evidence="1">Uncharacterized protein</fullName>
    </submittedName>
</protein>
<dbReference type="RefSeq" id="WP_149278870.1">
    <property type="nucleotide sequence ID" value="NZ_CP043506.1"/>
</dbReference>
<gene>
    <name evidence="1" type="ORF">FLP30_05135</name>
</gene>
<keyword evidence="2" id="KW-1185">Reference proteome</keyword>
<evidence type="ECO:0000313" key="2">
    <source>
        <dbReference type="Proteomes" id="UP000324536"/>
    </source>
</evidence>